<accession>A0ABP3GMM0</accession>
<dbReference type="InterPro" id="IPR002560">
    <property type="entry name" value="Transposase_DDE"/>
</dbReference>
<dbReference type="NCBIfam" id="NF033550">
    <property type="entry name" value="transpos_ISL3"/>
    <property type="match status" value="1"/>
</dbReference>
<dbReference type="EMBL" id="BAAABM010000041">
    <property type="protein sequence ID" value="GAA0349583.1"/>
    <property type="molecule type" value="Genomic_DNA"/>
</dbReference>
<protein>
    <submittedName>
        <fullName evidence="2">ISL3-like element IS466 family transposase</fullName>
    </submittedName>
</protein>
<name>A0ABP3GMM0_9ACTN</name>
<dbReference type="InterPro" id="IPR047951">
    <property type="entry name" value="Transpos_ISL3"/>
</dbReference>
<reference evidence="3" key="1">
    <citation type="journal article" date="2019" name="Int. J. Syst. Evol. Microbiol.">
        <title>The Global Catalogue of Microorganisms (GCM) 10K type strain sequencing project: providing services to taxonomists for standard genome sequencing and annotation.</title>
        <authorList>
            <consortium name="The Broad Institute Genomics Platform"/>
            <consortium name="The Broad Institute Genome Sequencing Center for Infectious Disease"/>
            <person name="Wu L."/>
            <person name="Ma J."/>
        </authorList>
    </citation>
    <scope>NUCLEOTIDE SEQUENCE [LARGE SCALE GENOMIC DNA]</scope>
    <source>
        <strain evidence="3">JCM 3146</strain>
    </source>
</reference>
<evidence type="ECO:0000259" key="1">
    <source>
        <dbReference type="PROSITE" id="PS50531"/>
    </source>
</evidence>
<evidence type="ECO:0000313" key="3">
    <source>
        <dbReference type="Proteomes" id="UP001501822"/>
    </source>
</evidence>
<dbReference type="InterPro" id="IPR017894">
    <property type="entry name" value="HTH_IS21_transposase_type"/>
</dbReference>
<dbReference type="Proteomes" id="UP001501822">
    <property type="component" value="Unassembled WGS sequence"/>
</dbReference>
<dbReference type="PROSITE" id="PS50531">
    <property type="entry name" value="HTH_IS21"/>
    <property type="match status" value="1"/>
</dbReference>
<dbReference type="RefSeq" id="WP_252807553.1">
    <property type="nucleotide sequence ID" value="NZ_BAAABM010000041.1"/>
</dbReference>
<organism evidence="2 3">
    <name type="scientific">Actinoallomurus spadix</name>
    <dbReference type="NCBI Taxonomy" id="79912"/>
    <lineage>
        <taxon>Bacteria</taxon>
        <taxon>Bacillati</taxon>
        <taxon>Actinomycetota</taxon>
        <taxon>Actinomycetes</taxon>
        <taxon>Streptosporangiales</taxon>
        <taxon>Thermomonosporaceae</taxon>
        <taxon>Actinoallomurus</taxon>
    </lineage>
</organism>
<gene>
    <name evidence="2" type="ORF">GCM10010151_44100</name>
</gene>
<proteinExistence type="predicted"/>
<comment type="caution">
    <text evidence="2">The sequence shown here is derived from an EMBL/GenBank/DDBJ whole genome shotgun (WGS) entry which is preliminary data.</text>
</comment>
<dbReference type="Pfam" id="PF01610">
    <property type="entry name" value="DDE_Tnp_ISL3"/>
    <property type="match status" value="2"/>
</dbReference>
<dbReference type="PANTHER" id="PTHR33498">
    <property type="entry name" value="TRANSPOSASE FOR INSERTION SEQUENCE ELEMENT IS1557"/>
    <property type="match status" value="1"/>
</dbReference>
<dbReference type="PANTHER" id="PTHR33498:SF1">
    <property type="entry name" value="TRANSPOSASE FOR INSERTION SEQUENCE ELEMENT IS1557"/>
    <property type="match status" value="1"/>
</dbReference>
<dbReference type="InterPro" id="IPR029261">
    <property type="entry name" value="Transposase_Znf"/>
</dbReference>
<feature type="domain" description="HTH IS21-type" evidence="1">
    <location>
        <begin position="275"/>
        <end position="338"/>
    </location>
</feature>
<dbReference type="Pfam" id="PF14690">
    <property type="entry name" value="Zn_ribbon_ISL3"/>
    <property type="match status" value="1"/>
</dbReference>
<evidence type="ECO:0000313" key="2">
    <source>
        <dbReference type="EMBL" id="GAA0349583.1"/>
    </source>
</evidence>
<sequence length="511" mass="57755">MLEINQLVEVVFSGLSGLVIDDVTDEGEQIRVRARSPQVPVPCPGCALETADVHAWCERTVADVPVDGRQVVVNVRVRRLVCRDWQCPRRTFREQVAGVLERHQRRTVRLAAQVGAVARELAGRASARVFLALGVRISRHTALRALLRIPLPAVATPRVLGVDDFSLRRSQTYATVLIDAETRRRIDVLPDRRSDTLTAWLREHPGVQIVCRDGAAGYAEAVRQALPDALQVGDRWHIWHNFAQAVGKEVAVHSGCWATASRVRKLDGGQTTTLARWHQVHDLLDAGVGLLECARRLNLALNTVKRYARVAEPEQMRRAPQYRPTLVDPYREYLRKRRAEDPAVPVLQLLREIRERGYCGSQNLLYRYITQGRVEDDRPALSPRRLSRLLLIRPDTLRPDQQELLHKTTNACPEMSQLASLVRAFAPLLTPADDNGDRLEEWIGTAEEADLPRLHSFIHGLRLDQDAVRAALTSEYHNGGTEGVNTKTKLIKRQMYGRAGFRLLRHRILLQ</sequence>
<keyword evidence="3" id="KW-1185">Reference proteome</keyword>